<proteinExistence type="predicted"/>
<dbReference type="Proteomes" id="UP000002630">
    <property type="component" value="Linkage Group LG24"/>
</dbReference>
<evidence type="ECO:0000256" key="1">
    <source>
        <dbReference type="SAM" id="MobiDB-lite"/>
    </source>
</evidence>
<name>D8LEK5_ECTSI</name>
<evidence type="ECO:0000313" key="2">
    <source>
        <dbReference type="EMBL" id="CBN78568.2"/>
    </source>
</evidence>
<dbReference type="EMBL" id="FN647950">
    <property type="protein sequence ID" value="CBN78568.2"/>
    <property type="molecule type" value="Genomic_DNA"/>
</dbReference>
<evidence type="ECO:0000313" key="3">
    <source>
        <dbReference type="Proteomes" id="UP000002630"/>
    </source>
</evidence>
<reference evidence="2 3" key="1">
    <citation type="journal article" date="2010" name="Nature">
        <title>The Ectocarpus genome and the independent evolution of multicellularity in brown algae.</title>
        <authorList>
            <person name="Cock J.M."/>
            <person name="Sterck L."/>
            <person name="Rouze P."/>
            <person name="Scornet D."/>
            <person name="Allen A.E."/>
            <person name="Amoutzias G."/>
            <person name="Anthouard V."/>
            <person name="Artiguenave F."/>
            <person name="Aury J.M."/>
            <person name="Badger J.H."/>
            <person name="Beszteri B."/>
            <person name="Billiau K."/>
            <person name="Bonnet E."/>
            <person name="Bothwell J.H."/>
            <person name="Bowler C."/>
            <person name="Boyen C."/>
            <person name="Brownlee C."/>
            <person name="Carrano C.J."/>
            <person name="Charrier B."/>
            <person name="Cho G.Y."/>
            <person name="Coelho S.M."/>
            <person name="Collen J."/>
            <person name="Corre E."/>
            <person name="Da Silva C."/>
            <person name="Delage L."/>
            <person name="Delaroque N."/>
            <person name="Dittami S.M."/>
            <person name="Doulbeau S."/>
            <person name="Elias M."/>
            <person name="Farnham G."/>
            <person name="Gachon C.M."/>
            <person name="Gschloessl B."/>
            <person name="Heesch S."/>
            <person name="Jabbari K."/>
            <person name="Jubin C."/>
            <person name="Kawai H."/>
            <person name="Kimura K."/>
            <person name="Kloareg B."/>
            <person name="Kupper F.C."/>
            <person name="Lang D."/>
            <person name="Le Bail A."/>
            <person name="Leblanc C."/>
            <person name="Lerouge P."/>
            <person name="Lohr M."/>
            <person name="Lopez P.J."/>
            <person name="Martens C."/>
            <person name="Maumus F."/>
            <person name="Michel G."/>
            <person name="Miranda-Saavedra D."/>
            <person name="Morales J."/>
            <person name="Moreau H."/>
            <person name="Motomura T."/>
            <person name="Nagasato C."/>
            <person name="Napoli C.A."/>
            <person name="Nelson D.R."/>
            <person name="Nyvall-Collen P."/>
            <person name="Peters A.F."/>
            <person name="Pommier C."/>
            <person name="Potin P."/>
            <person name="Poulain J."/>
            <person name="Quesneville H."/>
            <person name="Read B."/>
            <person name="Rensing S.A."/>
            <person name="Ritter A."/>
            <person name="Rousvoal S."/>
            <person name="Samanta M."/>
            <person name="Samson G."/>
            <person name="Schroeder D.C."/>
            <person name="Segurens B."/>
            <person name="Strittmatter M."/>
            <person name="Tonon T."/>
            <person name="Tregear J.W."/>
            <person name="Valentin K."/>
            <person name="von Dassow P."/>
            <person name="Yamagishi T."/>
            <person name="Van de Peer Y."/>
            <person name="Wincker P."/>
        </authorList>
    </citation>
    <scope>NUCLEOTIDE SEQUENCE [LARGE SCALE GENOMIC DNA]</scope>
    <source>
        <strain evidence="3">Ec32 / CCAP1310/4</strain>
    </source>
</reference>
<dbReference type="AlphaFoldDB" id="D8LEK5"/>
<keyword evidence="3" id="KW-1185">Reference proteome</keyword>
<dbReference type="OrthoDB" id="5577209at2759"/>
<organism evidence="2 3">
    <name type="scientific">Ectocarpus siliculosus</name>
    <name type="common">Brown alga</name>
    <name type="synonym">Conferva siliculosa</name>
    <dbReference type="NCBI Taxonomy" id="2880"/>
    <lineage>
        <taxon>Eukaryota</taxon>
        <taxon>Sar</taxon>
        <taxon>Stramenopiles</taxon>
        <taxon>Ochrophyta</taxon>
        <taxon>PX clade</taxon>
        <taxon>Phaeophyceae</taxon>
        <taxon>Ectocarpales</taxon>
        <taxon>Ectocarpaceae</taxon>
        <taxon>Ectocarpus</taxon>
    </lineage>
</organism>
<sequence length="382" mass="37912">MFCNEDNYADSRNSATRPAELLVADGSMLSPPAVLDMCALYGRSNPSLVVGLLRSLGELDGGAAGVSSLAEGLEKAVLAAAGALAEVHAKMAGAQDGLGLGPPIDHTEASDVLSYVTDVAVSVGSLLQASSGVRAVGSSGGGGGGGSGGGIGLLAQRLQGSDGEVSPEGLAAALALTFEATLPALEGFLLAPTSSGKVGAPDSESVRARGRVARQWLLRCLHGLIGPVFLQPLGLQEASPSVAGSGDGDGAGDAGVADGLFSFVTSVTAASGHLAPTGYAGSLLGEYNRRFRLADALDQAQALGTQPIPPHPPHPPSEKQRTPRVGLAPGLVLGPERTEYLTGVLRALPVSEEGVSKEAEAEAAAAAAAAGARAMSAALDMG</sequence>
<protein>
    <submittedName>
        <fullName evidence="2">Uncharacterized protein</fullName>
    </submittedName>
</protein>
<feature type="region of interest" description="Disordered" evidence="1">
    <location>
        <begin position="303"/>
        <end position="324"/>
    </location>
</feature>
<dbReference type="InParanoid" id="D8LEK5"/>
<gene>
    <name evidence="2" type="ORF">Esi_0132_0020</name>
</gene>
<dbReference type="EMBL" id="FN649749">
    <property type="protein sequence ID" value="CBN78568.2"/>
    <property type="molecule type" value="Genomic_DNA"/>
</dbReference>
<feature type="non-terminal residue" evidence="2">
    <location>
        <position position="382"/>
    </location>
</feature>
<accession>D8LEK5</accession>